<keyword evidence="2 12" id="KW-0479">Metal-binding</keyword>
<dbReference type="GO" id="GO:0000977">
    <property type="term" value="F:RNA polymerase II transcription regulatory region sequence-specific DNA binding"/>
    <property type="evidence" value="ECO:0007669"/>
    <property type="project" value="TreeGrafter"/>
</dbReference>
<evidence type="ECO:0000256" key="7">
    <source>
        <dbReference type="ARBA" id="ARBA00023155"/>
    </source>
</evidence>
<dbReference type="PROSITE" id="PS50023">
    <property type="entry name" value="LIM_DOMAIN_2"/>
    <property type="match status" value="2"/>
</dbReference>
<evidence type="ECO:0000256" key="4">
    <source>
        <dbReference type="ARBA" id="ARBA00022833"/>
    </source>
</evidence>
<dbReference type="PROSITE" id="PS00027">
    <property type="entry name" value="HOMEOBOX_1"/>
    <property type="match status" value="1"/>
</dbReference>
<evidence type="ECO:0000256" key="5">
    <source>
        <dbReference type="ARBA" id="ARBA00023038"/>
    </source>
</evidence>
<evidence type="ECO:0000256" key="1">
    <source>
        <dbReference type="ARBA" id="ARBA00004123"/>
    </source>
</evidence>
<dbReference type="PROSITE" id="PS50071">
    <property type="entry name" value="HOMEOBOX_2"/>
    <property type="match status" value="1"/>
</dbReference>
<gene>
    <name evidence="17" type="ORF">J4Q44_G00139010</name>
</gene>
<feature type="domain" description="Homeobox" evidence="16">
    <location>
        <begin position="258"/>
        <end position="318"/>
    </location>
</feature>
<feature type="region of interest" description="Disordered" evidence="14">
    <location>
        <begin position="209"/>
        <end position="228"/>
    </location>
</feature>
<comment type="subcellular location">
    <subcellularLocation>
        <location evidence="1 11 13">Nucleus</location>
    </subcellularLocation>
</comment>
<reference evidence="17 18" key="1">
    <citation type="submission" date="2021-04" db="EMBL/GenBank/DDBJ databases">
        <authorList>
            <person name="De Guttry C."/>
            <person name="Zahm M."/>
            <person name="Klopp C."/>
            <person name="Cabau C."/>
            <person name="Louis A."/>
            <person name="Berthelot C."/>
            <person name="Parey E."/>
            <person name="Roest Crollius H."/>
            <person name="Montfort J."/>
            <person name="Robinson-Rechavi M."/>
            <person name="Bucao C."/>
            <person name="Bouchez O."/>
            <person name="Gislard M."/>
            <person name="Lluch J."/>
            <person name="Milhes M."/>
            <person name="Lampietro C."/>
            <person name="Lopez Roques C."/>
            <person name="Donnadieu C."/>
            <person name="Braasch I."/>
            <person name="Desvignes T."/>
            <person name="Postlethwait J."/>
            <person name="Bobe J."/>
            <person name="Wedekind C."/>
            <person name="Guiguen Y."/>
        </authorList>
    </citation>
    <scope>NUCLEOTIDE SEQUENCE [LARGE SCALE GENOMIC DNA]</scope>
    <source>
        <strain evidence="17">Cs_M1</strain>
        <tissue evidence="17">Blood</tissue>
    </source>
</reference>
<dbReference type="CDD" id="cd00086">
    <property type="entry name" value="homeodomain"/>
    <property type="match status" value="1"/>
</dbReference>
<accession>A0AAN8M0H5</accession>
<dbReference type="SUPFAM" id="SSF57716">
    <property type="entry name" value="Glucocorticoid receptor-like (DNA-binding domain)"/>
    <property type="match status" value="2"/>
</dbReference>
<dbReference type="Pfam" id="PF00412">
    <property type="entry name" value="LIM"/>
    <property type="match status" value="2"/>
</dbReference>
<evidence type="ECO:0000256" key="13">
    <source>
        <dbReference type="RuleBase" id="RU000682"/>
    </source>
</evidence>
<evidence type="ECO:0000256" key="10">
    <source>
        <dbReference type="ARBA" id="ARBA00053475"/>
    </source>
</evidence>
<dbReference type="FunFam" id="2.10.110.10:FF:000033">
    <property type="entry name" value="LIM/homeobox protein Lhx9 isoform X2"/>
    <property type="match status" value="1"/>
</dbReference>
<evidence type="ECO:0000256" key="12">
    <source>
        <dbReference type="PROSITE-ProRule" id="PRU00125"/>
    </source>
</evidence>
<dbReference type="GO" id="GO:0030182">
    <property type="term" value="P:neuron differentiation"/>
    <property type="evidence" value="ECO:0007669"/>
    <property type="project" value="TreeGrafter"/>
</dbReference>
<dbReference type="Gene3D" id="1.10.10.60">
    <property type="entry name" value="Homeodomain-like"/>
    <property type="match status" value="1"/>
</dbReference>
<dbReference type="EMBL" id="JAGTTL010000011">
    <property type="protein sequence ID" value="KAK6316377.1"/>
    <property type="molecule type" value="Genomic_DNA"/>
</dbReference>
<keyword evidence="6 11" id="KW-0238">DNA-binding</keyword>
<dbReference type="Proteomes" id="UP001356427">
    <property type="component" value="Unassembled WGS sequence"/>
</dbReference>
<dbReference type="GO" id="GO:0046872">
    <property type="term" value="F:metal ion binding"/>
    <property type="evidence" value="ECO:0007669"/>
    <property type="project" value="UniProtKB-KW"/>
</dbReference>
<evidence type="ECO:0000259" key="16">
    <source>
        <dbReference type="PROSITE" id="PS50071"/>
    </source>
</evidence>
<feature type="compositionally biased region" description="Basic and acidic residues" evidence="14">
    <location>
        <begin position="244"/>
        <end position="253"/>
    </location>
</feature>
<evidence type="ECO:0000256" key="2">
    <source>
        <dbReference type="ARBA" id="ARBA00022723"/>
    </source>
</evidence>
<dbReference type="CDD" id="cd09469">
    <property type="entry name" value="LIM1_Lhx2"/>
    <property type="match status" value="1"/>
</dbReference>
<dbReference type="PROSITE" id="PS00478">
    <property type="entry name" value="LIM_DOMAIN_1"/>
    <property type="match status" value="1"/>
</dbReference>
<evidence type="ECO:0000259" key="15">
    <source>
        <dbReference type="PROSITE" id="PS50023"/>
    </source>
</evidence>
<evidence type="ECO:0000313" key="18">
    <source>
        <dbReference type="Proteomes" id="UP001356427"/>
    </source>
</evidence>
<evidence type="ECO:0000256" key="8">
    <source>
        <dbReference type="ARBA" id="ARBA00023242"/>
    </source>
</evidence>
<dbReference type="SMART" id="SM00389">
    <property type="entry name" value="HOX"/>
    <property type="match status" value="1"/>
</dbReference>
<keyword evidence="3" id="KW-0677">Repeat</keyword>
<dbReference type="InterPro" id="IPR050453">
    <property type="entry name" value="LIM_Homeobox_TF"/>
</dbReference>
<feature type="compositionally biased region" description="Polar residues" evidence="14">
    <location>
        <begin position="350"/>
        <end position="372"/>
    </location>
</feature>
<dbReference type="GO" id="GO:0005634">
    <property type="term" value="C:nucleus"/>
    <property type="evidence" value="ECO:0007669"/>
    <property type="project" value="UniProtKB-SubCell"/>
</dbReference>
<protein>
    <recommendedName>
        <fullName evidence="9">LIM/homeobox protein Lhx9</fullName>
    </recommendedName>
</protein>
<sequence>MLFHGLPGGEMQGVIDEMDRRVKGESTAISSAIDMGETEPSMTSINSDRVALCAGCGGKISDRYYLLAVDKQWHMRCLKCCECKLNLESELTCFSKDGSIYCKEDYYSRRFSVQRCARCHLGISASEMVMRARDLVYHLNCFTCTSCNKMLTTGDHFGMRDSLVYCRLHFETLIQGEYQAHFNHAGNVASGKGLGESGTGNSLGMPYYNGVGTGQKGRPRKRKSPGPGADLAAYNAALSCNENDGDHLDRDSHYSSSSKSKRMRTSFKHHQLRTMKSYFAINHNPDAKDLKQLAQKTGLTKRVLQVWFQNARAKFRRNLLRQESTGMDKVSDGSTLPGGSPSGPHSELSNASMSPSSTHTALTDLTSPSIPSVNHVLTAVPGGMDPHDSMSRFPLGTDGVGLNEEFGVKRDFYGVSTSSNHLQSSQRPSNLSSGYYISELRGTLPPTKLFDLNVHHTFDQTPPALLACASV</sequence>
<evidence type="ECO:0000313" key="17">
    <source>
        <dbReference type="EMBL" id="KAK6316377.1"/>
    </source>
</evidence>
<keyword evidence="18" id="KW-1185">Reference proteome</keyword>
<dbReference type="PANTHER" id="PTHR24208:SF80">
    <property type="entry name" value="LIM_HOMEOBOX PROTEIN LHX2"/>
    <property type="match status" value="1"/>
</dbReference>
<evidence type="ECO:0000256" key="14">
    <source>
        <dbReference type="SAM" id="MobiDB-lite"/>
    </source>
</evidence>
<evidence type="ECO:0000256" key="3">
    <source>
        <dbReference type="ARBA" id="ARBA00022737"/>
    </source>
</evidence>
<organism evidence="17 18">
    <name type="scientific">Coregonus suidteri</name>
    <dbReference type="NCBI Taxonomy" id="861788"/>
    <lineage>
        <taxon>Eukaryota</taxon>
        <taxon>Metazoa</taxon>
        <taxon>Chordata</taxon>
        <taxon>Craniata</taxon>
        <taxon>Vertebrata</taxon>
        <taxon>Euteleostomi</taxon>
        <taxon>Actinopterygii</taxon>
        <taxon>Neopterygii</taxon>
        <taxon>Teleostei</taxon>
        <taxon>Protacanthopterygii</taxon>
        <taxon>Salmoniformes</taxon>
        <taxon>Salmonidae</taxon>
        <taxon>Coregoninae</taxon>
        <taxon>Coregonus</taxon>
    </lineage>
</organism>
<dbReference type="CDD" id="cd09377">
    <property type="entry name" value="LIM2_Lhx2_Lhx9"/>
    <property type="match status" value="1"/>
</dbReference>
<dbReference type="Gene3D" id="2.10.110.10">
    <property type="entry name" value="Cysteine Rich Protein"/>
    <property type="match status" value="2"/>
</dbReference>
<feature type="domain" description="LIM zinc-binding" evidence="15">
    <location>
        <begin position="51"/>
        <end position="113"/>
    </location>
</feature>
<dbReference type="InterPro" id="IPR001781">
    <property type="entry name" value="Znf_LIM"/>
</dbReference>
<name>A0AAN8M0H5_9TELE</name>
<evidence type="ECO:0000256" key="9">
    <source>
        <dbReference type="ARBA" id="ARBA00040534"/>
    </source>
</evidence>
<feature type="region of interest" description="Disordered" evidence="14">
    <location>
        <begin position="243"/>
        <end position="267"/>
    </location>
</feature>
<dbReference type="FunFam" id="1.10.10.60:FF:000027">
    <property type="entry name" value="LIM/homeobox protein Lhx9"/>
    <property type="match status" value="1"/>
</dbReference>
<comment type="caution">
    <text evidence="17">The sequence shown here is derived from an EMBL/GenBank/DDBJ whole genome shotgun (WGS) entry which is preliminary data.</text>
</comment>
<comment type="function">
    <text evidence="10">May be involved in gonadal development.</text>
</comment>
<dbReference type="GO" id="GO:0000981">
    <property type="term" value="F:DNA-binding transcription factor activity, RNA polymerase II-specific"/>
    <property type="evidence" value="ECO:0007669"/>
    <property type="project" value="InterPro"/>
</dbReference>
<dbReference type="PANTHER" id="PTHR24208">
    <property type="entry name" value="LIM/HOMEOBOX PROTEIN LHX"/>
    <property type="match status" value="1"/>
</dbReference>
<dbReference type="FunFam" id="2.10.110.10:FF:000039">
    <property type="entry name" value="LIM/homeobox protein Lhx9 isoform 2"/>
    <property type="match status" value="1"/>
</dbReference>
<feature type="region of interest" description="Disordered" evidence="14">
    <location>
        <begin position="319"/>
        <end position="396"/>
    </location>
</feature>
<proteinExistence type="predicted"/>
<evidence type="ECO:0000256" key="11">
    <source>
        <dbReference type="PROSITE-ProRule" id="PRU00108"/>
    </source>
</evidence>
<keyword evidence="8 11" id="KW-0539">Nucleus</keyword>
<dbReference type="Pfam" id="PF00046">
    <property type="entry name" value="Homeodomain"/>
    <property type="match status" value="1"/>
</dbReference>
<keyword evidence="7 11" id="KW-0371">Homeobox</keyword>
<feature type="DNA-binding region" description="Homeobox" evidence="11">
    <location>
        <begin position="260"/>
        <end position="319"/>
    </location>
</feature>
<keyword evidence="4 12" id="KW-0862">Zinc</keyword>
<feature type="compositionally biased region" description="Low complexity" evidence="14">
    <location>
        <begin position="332"/>
        <end position="349"/>
    </location>
</feature>
<dbReference type="SMART" id="SM00132">
    <property type="entry name" value="LIM"/>
    <property type="match status" value="2"/>
</dbReference>
<feature type="domain" description="LIM zinc-binding" evidence="15">
    <location>
        <begin position="114"/>
        <end position="176"/>
    </location>
</feature>
<dbReference type="SUPFAM" id="SSF46689">
    <property type="entry name" value="Homeodomain-like"/>
    <property type="match status" value="1"/>
</dbReference>
<dbReference type="AlphaFoldDB" id="A0AAN8M0H5"/>
<dbReference type="InterPro" id="IPR009057">
    <property type="entry name" value="Homeodomain-like_sf"/>
</dbReference>
<evidence type="ECO:0000256" key="6">
    <source>
        <dbReference type="ARBA" id="ARBA00023125"/>
    </source>
</evidence>
<keyword evidence="5 12" id="KW-0440">LIM domain</keyword>
<dbReference type="InterPro" id="IPR017970">
    <property type="entry name" value="Homeobox_CS"/>
</dbReference>
<dbReference type="InterPro" id="IPR001356">
    <property type="entry name" value="HD"/>
</dbReference>